<reference evidence="3" key="1">
    <citation type="submission" date="2025-08" db="UniProtKB">
        <authorList>
            <consortium name="Ensembl"/>
        </authorList>
    </citation>
    <scope>IDENTIFICATION</scope>
</reference>
<name>A0A8C5NKI1_JUNHY</name>
<keyword evidence="1" id="KW-0808">Transferase</keyword>
<keyword evidence="2" id="KW-0012">Acyltransferase</keyword>
<dbReference type="InterPro" id="IPR039135">
    <property type="entry name" value="NAT9-like"/>
</dbReference>
<dbReference type="Gene3D" id="3.40.630.30">
    <property type="match status" value="2"/>
</dbReference>
<keyword evidence="4" id="KW-1185">Reference proteome</keyword>
<dbReference type="PANTHER" id="PTHR13256:SF16">
    <property type="entry name" value="ALPHA_BETA-TUBULIN-N-ACETYLTRANSFERASE 9"/>
    <property type="match status" value="1"/>
</dbReference>
<evidence type="ECO:0000313" key="3">
    <source>
        <dbReference type="Ensembl" id="ENSJHYP00000006059.1"/>
    </source>
</evidence>
<dbReference type="AlphaFoldDB" id="A0A8C5NKI1"/>
<protein>
    <submittedName>
        <fullName evidence="3">N-acetyltransferase 9 (putative)</fullName>
    </submittedName>
</protein>
<evidence type="ECO:0000313" key="4">
    <source>
        <dbReference type="Proteomes" id="UP000694408"/>
    </source>
</evidence>
<evidence type="ECO:0000256" key="2">
    <source>
        <dbReference type="ARBA" id="ARBA00023315"/>
    </source>
</evidence>
<proteinExistence type="predicted"/>
<reference evidence="3" key="2">
    <citation type="submission" date="2025-09" db="UniProtKB">
        <authorList>
            <consortium name="Ensembl"/>
        </authorList>
    </citation>
    <scope>IDENTIFICATION</scope>
</reference>
<dbReference type="SUPFAM" id="SSF55729">
    <property type="entry name" value="Acyl-CoA N-acyltransferases (Nat)"/>
    <property type="match status" value="1"/>
</dbReference>
<dbReference type="Proteomes" id="UP000694408">
    <property type="component" value="Unplaced"/>
</dbReference>
<accession>A0A8C5NKI1</accession>
<dbReference type="Ensembl" id="ENSJHYT00000007396.1">
    <property type="protein sequence ID" value="ENSJHYP00000006059.1"/>
    <property type="gene ID" value="ENSJHYG00000004917.1"/>
</dbReference>
<sequence length="142" mass="16653">MKINQDTVLRGKKVTLVPYTAAHVPRYHEWMQSEELQRLTASEPLSLEQEYEMQRSWRDDADRVRKLGITKFEAKIGQENEASICMFKKLHFTEVAVNSVFQEVTLRLDVSDQERQWLLEQTKHVEEKSYAELKQPAGVQDS</sequence>
<organism evidence="3 4">
    <name type="scientific">Junco hyemalis</name>
    <name type="common">Dark-eyed junco</name>
    <dbReference type="NCBI Taxonomy" id="40217"/>
    <lineage>
        <taxon>Eukaryota</taxon>
        <taxon>Metazoa</taxon>
        <taxon>Chordata</taxon>
        <taxon>Craniata</taxon>
        <taxon>Vertebrata</taxon>
        <taxon>Euteleostomi</taxon>
        <taxon>Archelosauria</taxon>
        <taxon>Archosauria</taxon>
        <taxon>Dinosauria</taxon>
        <taxon>Saurischia</taxon>
        <taxon>Theropoda</taxon>
        <taxon>Coelurosauria</taxon>
        <taxon>Aves</taxon>
        <taxon>Neognathae</taxon>
        <taxon>Neoaves</taxon>
        <taxon>Telluraves</taxon>
        <taxon>Australaves</taxon>
        <taxon>Passeriformes</taxon>
        <taxon>Passerellidae</taxon>
        <taxon>Junco</taxon>
    </lineage>
</organism>
<dbReference type="PANTHER" id="PTHR13256">
    <property type="entry name" value="N-ACETYLTRANSFERASE 9"/>
    <property type="match status" value="1"/>
</dbReference>
<evidence type="ECO:0000256" key="1">
    <source>
        <dbReference type="ARBA" id="ARBA00022679"/>
    </source>
</evidence>
<dbReference type="GO" id="GO:0008080">
    <property type="term" value="F:N-acetyltransferase activity"/>
    <property type="evidence" value="ECO:0007669"/>
    <property type="project" value="InterPro"/>
</dbReference>
<dbReference type="InterPro" id="IPR016181">
    <property type="entry name" value="Acyl_CoA_acyltransferase"/>
</dbReference>